<dbReference type="Proteomes" id="UP000277204">
    <property type="component" value="Unassembled WGS sequence"/>
</dbReference>
<dbReference type="AlphaFoldDB" id="A0A183LET6"/>
<feature type="compositionally biased region" description="Gly residues" evidence="1">
    <location>
        <begin position="1"/>
        <end position="13"/>
    </location>
</feature>
<evidence type="ECO:0000313" key="3">
    <source>
        <dbReference type="Proteomes" id="UP000277204"/>
    </source>
</evidence>
<name>A0A183LET6_9TREM</name>
<feature type="compositionally biased region" description="Basic and acidic residues" evidence="1">
    <location>
        <begin position="52"/>
        <end position="70"/>
    </location>
</feature>
<keyword evidence="3" id="KW-1185">Reference proteome</keyword>
<feature type="compositionally biased region" description="Basic and acidic residues" evidence="1">
    <location>
        <begin position="21"/>
        <end position="30"/>
    </location>
</feature>
<evidence type="ECO:0000313" key="2">
    <source>
        <dbReference type="EMBL" id="VDO54514.1"/>
    </source>
</evidence>
<evidence type="ECO:0000256" key="1">
    <source>
        <dbReference type="SAM" id="MobiDB-lite"/>
    </source>
</evidence>
<organism evidence="2 3">
    <name type="scientific">Schistosoma margrebowiei</name>
    <dbReference type="NCBI Taxonomy" id="48269"/>
    <lineage>
        <taxon>Eukaryota</taxon>
        <taxon>Metazoa</taxon>
        <taxon>Spiralia</taxon>
        <taxon>Lophotrochozoa</taxon>
        <taxon>Platyhelminthes</taxon>
        <taxon>Trematoda</taxon>
        <taxon>Digenea</taxon>
        <taxon>Strigeidida</taxon>
        <taxon>Schistosomatoidea</taxon>
        <taxon>Schistosomatidae</taxon>
        <taxon>Schistosoma</taxon>
    </lineage>
</organism>
<dbReference type="EMBL" id="UZAI01000577">
    <property type="protein sequence ID" value="VDO54514.1"/>
    <property type="molecule type" value="Genomic_DNA"/>
</dbReference>
<accession>A0A183LET6</accession>
<reference evidence="2 3" key="1">
    <citation type="submission" date="2018-11" db="EMBL/GenBank/DDBJ databases">
        <authorList>
            <consortium name="Pathogen Informatics"/>
        </authorList>
    </citation>
    <scope>NUCLEOTIDE SEQUENCE [LARGE SCALE GENOMIC DNA]</scope>
    <source>
        <strain evidence="2 3">Zambia</strain>
    </source>
</reference>
<proteinExistence type="predicted"/>
<protein>
    <submittedName>
        <fullName evidence="2">Uncharacterized protein</fullName>
    </submittedName>
</protein>
<feature type="region of interest" description="Disordered" evidence="1">
    <location>
        <begin position="1"/>
        <end position="70"/>
    </location>
</feature>
<feature type="compositionally biased region" description="Basic residues" evidence="1">
    <location>
        <begin position="40"/>
        <end position="51"/>
    </location>
</feature>
<gene>
    <name evidence="2" type="ORF">SMRZ_LOCUS2311</name>
</gene>
<sequence>MGGNKLDLRGGGNQEEEMEVDGTHIEEIIQLRHYTNSHLKSSRPKEKRKTKEHVTPRSGDRYEKNKQELN</sequence>